<comment type="caution">
    <text evidence="1">The sequence shown here is derived from an EMBL/GenBank/DDBJ whole genome shotgun (WGS) entry which is preliminary data.</text>
</comment>
<dbReference type="AlphaFoldDB" id="A0A0F9NI36"/>
<evidence type="ECO:0000313" key="1">
    <source>
        <dbReference type="EMBL" id="KKN19170.1"/>
    </source>
</evidence>
<proteinExistence type="predicted"/>
<organism evidence="1">
    <name type="scientific">marine sediment metagenome</name>
    <dbReference type="NCBI Taxonomy" id="412755"/>
    <lineage>
        <taxon>unclassified sequences</taxon>
        <taxon>metagenomes</taxon>
        <taxon>ecological metagenomes</taxon>
    </lineage>
</organism>
<reference evidence="1" key="1">
    <citation type="journal article" date="2015" name="Nature">
        <title>Complex archaea that bridge the gap between prokaryotes and eukaryotes.</title>
        <authorList>
            <person name="Spang A."/>
            <person name="Saw J.H."/>
            <person name="Jorgensen S.L."/>
            <person name="Zaremba-Niedzwiedzka K."/>
            <person name="Martijn J."/>
            <person name="Lind A.E."/>
            <person name="van Eijk R."/>
            <person name="Schleper C."/>
            <person name="Guy L."/>
            <person name="Ettema T.J."/>
        </authorList>
    </citation>
    <scope>NUCLEOTIDE SEQUENCE</scope>
</reference>
<dbReference type="EMBL" id="LAZR01003361">
    <property type="protein sequence ID" value="KKN19170.1"/>
    <property type="molecule type" value="Genomic_DNA"/>
</dbReference>
<protein>
    <submittedName>
        <fullName evidence="1">Uncharacterized protein</fullName>
    </submittedName>
</protein>
<gene>
    <name evidence="1" type="ORF">LCGC14_0948560</name>
</gene>
<accession>A0A0F9NI36</accession>
<sequence length="45" mass="5577">MKDPDKVLMGKRSRAQGQRFEKRVREDLEKKEWIVDRWTNNIEFI</sequence>
<name>A0A0F9NI36_9ZZZZ</name>
<feature type="non-terminal residue" evidence="1">
    <location>
        <position position="45"/>
    </location>
</feature>